<keyword evidence="4 5" id="KW-0012">Acyltransferase</keyword>
<dbReference type="InterPro" id="IPR002123">
    <property type="entry name" value="Plipid/glycerol_acylTrfase"/>
</dbReference>
<keyword evidence="6" id="KW-0812">Transmembrane</keyword>
<dbReference type="GO" id="GO:0003841">
    <property type="term" value="F:1-acylglycerol-3-phosphate O-acyltransferase activity"/>
    <property type="evidence" value="ECO:0007669"/>
    <property type="project" value="UniProtKB-UniRule"/>
</dbReference>
<protein>
    <recommendedName>
        <fullName evidence="5">1-acyl-sn-glycerol-3-phosphate acyltransferase</fullName>
        <ecNumber evidence="5">2.3.1.51</ecNumber>
    </recommendedName>
</protein>
<dbReference type="InterPro" id="IPR004552">
    <property type="entry name" value="AGP_acyltrans"/>
</dbReference>
<keyword evidence="5" id="KW-0594">Phospholipid biosynthesis</keyword>
<keyword evidence="5" id="KW-1208">Phospholipid metabolism</keyword>
<evidence type="ECO:0000313" key="9">
    <source>
        <dbReference type="Proteomes" id="UP000230233"/>
    </source>
</evidence>
<keyword evidence="5" id="KW-0443">Lipid metabolism</keyword>
<evidence type="ECO:0000256" key="2">
    <source>
        <dbReference type="ARBA" id="ARBA00008655"/>
    </source>
</evidence>
<evidence type="ECO:0000256" key="6">
    <source>
        <dbReference type="SAM" id="Phobius"/>
    </source>
</evidence>
<comment type="pathway">
    <text evidence="1">Phospholipid metabolism; CDP-diacylglycerol biosynthesis; CDP-diacylglycerol from sn-glycerol 3-phosphate: step 2/3.</text>
</comment>
<dbReference type="PANTHER" id="PTHR10434:SF10">
    <property type="entry name" value="1-ACYL-SN-GLYCEROL-3-PHOSPHATE ACYLTRANSFERASE ACL-1-RELATED"/>
    <property type="match status" value="1"/>
</dbReference>
<keyword evidence="6" id="KW-1133">Transmembrane helix</keyword>
<dbReference type="GO" id="GO:0016020">
    <property type="term" value="C:membrane"/>
    <property type="evidence" value="ECO:0007669"/>
    <property type="project" value="InterPro"/>
</dbReference>
<sequence>MNFGTMTFYTILFIIAVLLLLARLPIIGFYIRAVYYGLCLMIGGFVGGIASIPYGKSANNHFRMFKIFQFMTWPMGIEFELRNAEILNDEKPYIIIANHQSALDVLGMSYAWPVNCIVMLKSSLRYFPGFNLCAYLCESVYINRFSKEKAHKTVDSTLHEIVSKKRKVWIYPEGTRNANNELATFKKGAFILAKQANIPIVPCVFSTHKFFYNQAEKKLTGGKCIIDILPEVDSSKFETVDELSTHCRNIMQQHRYKLDAEAANLNL</sequence>
<organism evidence="8 9">
    <name type="scientific">Caenorhabditis nigoni</name>
    <dbReference type="NCBI Taxonomy" id="1611254"/>
    <lineage>
        <taxon>Eukaryota</taxon>
        <taxon>Metazoa</taxon>
        <taxon>Ecdysozoa</taxon>
        <taxon>Nematoda</taxon>
        <taxon>Chromadorea</taxon>
        <taxon>Rhabditida</taxon>
        <taxon>Rhabditina</taxon>
        <taxon>Rhabditomorpha</taxon>
        <taxon>Rhabditoidea</taxon>
        <taxon>Rhabditidae</taxon>
        <taxon>Peloderinae</taxon>
        <taxon>Caenorhabditis</taxon>
    </lineage>
</organism>
<dbReference type="NCBIfam" id="TIGR00530">
    <property type="entry name" value="AGP_acyltrn"/>
    <property type="match status" value="1"/>
</dbReference>
<comment type="domain">
    <text evidence="5">The HXXXXD motif is essential for acyltransferase activity and may constitute the binding site for the phosphate moiety of the glycerol-3-phosphate.</text>
</comment>
<keyword evidence="5" id="KW-0444">Lipid biosynthesis</keyword>
<evidence type="ECO:0000256" key="3">
    <source>
        <dbReference type="ARBA" id="ARBA00022679"/>
    </source>
</evidence>
<name>A0A2G5SLJ8_9PELO</name>
<dbReference type="AlphaFoldDB" id="A0A2G5SLJ8"/>
<comment type="caution">
    <text evidence="8">The sequence shown here is derived from an EMBL/GenBank/DDBJ whole genome shotgun (WGS) entry which is preliminary data.</text>
</comment>
<evidence type="ECO:0000259" key="7">
    <source>
        <dbReference type="SMART" id="SM00563"/>
    </source>
</evidence>
<dbReference type="EMBL" id="PDUG01000006">
    <property type="protein sequence ID" value="PIC15908.1"/>
    <property type="molecule type" value="Genomic_DNA"/>
</dbReference>
<keyword evidence="9" id="KW-1185">Reference proteome</keyword>
<evidence type="ECO:0000256" key="5">
    <source>
        <dbReference type="RuleBase" id="RU361267"/>
    </source>
</evidence>
<evidence type="ECO:0000313" key="8">
    <source>
        <dbReference type="EMBL" id="PIC15908.1"/>
    </source>
</evidence>
<reference evidence="9" key="1">
    <citation type="submission" date="2017-10" db="EMBL/GenBank/DDBJ databases">
        <title>Rapid genome shrinkage in a self-fertile nematode reveals novel sperm competition proteins.</title>
        <authorList>
            <person name="Yin D."/>
            <person name="Schwarz E.M."/>
            <person name="Thomas C.G."/>
            <person name="Felde R.L."/>
            <person name="Korf I.F."/>
            <person name="Cutter A.D."/>
            <person name="Schartner C.M."/>
            <person name="Ralston E.J."/>
            <person name="Meyer B.J."/>
            <person name="Haag E.S."/>
        </authorList>
    </citation>
    <scope>NUCLEOTIDE SEQUENCE [LARGE SCALE GENOMIC DNA]</scope>
    <source>
        <strain evidence="9">JU1422</strain>
    </source>
</reference>
<accession>A0A2G5SLJ8</accession>
<dbReference type="Proteomes" id="UP000230233">
    <property type="component" value="Chromosome X"/>
</dbReference>
<feature type="domain" description="Phospholipid/glycerol acyltransferase" evidence="7">
    <location>
        <begin position="93"/>
        <end position="208"/>
    </location>
</feature>
<comment type="catalytic activity">
    <reaction evidence="5">
        <text>a 1-acyl-sn-glycero-3-phosphate + an acyl-CoA = a 1,2-diacyl-sn-glycero-3-phosphate + CoA</text>
        <dbReference type="Rhea" id="RHEA:19709"/>
        <dbReference type="ChEBI" id="CHEBI:57287"/>
        <dbReference type="ChEBI" id="CHEBI:57970"/>
        <dbReference type="ChEBI" id="CHEBI:58342"/>
        <dbReference type="ChEBI" id="CHEBI:58608"/>
        <dbReference type="EC" id="2.3.1.51"/>
    </reaction>
</comment>
<dbReference type="SMART" id="SM00563">
    <property type="entry name" value="PlsC"/>
    <property type="match status" value="1"/>
</dbReference>
<proteinExistence type="inferred from homology"/>
<feature type="transmembrane region" description="Helical" evidence="6">
    <location>
        <begin position="33"/>
        <end position="54"/>
    </location>
</feature>
<dbReference type="CDD" id="cd07989">
    <property type="entry name" value="LPLAT_AGPAT-like"/>
    <property type="match status" value="1"/>
</dbReference>
<dbReference type="GO" id="GO:0006654">
    <property type="term" value="P:phosphatidic acid biosynthetic process"/>
    <property type="evidence" value="ECO:0007669"/>
    <property type="project" value="TreeGrafter"/>
</dbReference>
<comment type="similarity">
    <text evidence="2 5">Belongs to the 1-acyl-sn-glycerol-3-phosphate acyltransferase family.</text>
</comment>
<dbReference type="Pfam" id="PF01553">
    <property type="entry name" value="Acyltransferase"/>
    <property type="match status" value="1"/>
</dbReference>
<dbReference type="PANTHER" id="PTHR10434">
    <property type="entry name" value="1-ACYL-SN-GLYCEROL-3-PHOSPHATE ACYLTRANSFERASE"/>
    <property type="match status" value="1"/>
</dbReference>
<evidence type="ECO:0000256" key="1">
    <source>
        <dbReference type="ARBA" id="ARBA00004728"/>
    </source>
</evidence>
<dbReference type="OrthoDB" id="202234at2759"/>
<feature type="transmembrane region" description="Helical" evidence="6">
    <location>
        <begin position="6"/>
        <end position="26"/>
    </location>
</feature>
<dbReference type="EC" id="2.3.1.51" evidence="5"/>
<dbReference type="STRING" id="1611254.A0A2G5SLJ8"/>
<keyword evidence="3 5" id="KW-0808">Transferase</keyword>
<dbReference type="GO" id="GO:0005783">
    <property type="term" value="C:endoplasmic reticulum"/>
    <property type="evidence" value="ECO:0007669"/>
    <property type="project" value="TreeGrafter"/>
</dbReference>
<evidence type="ECO:0000256" key="4">
    <source>
        <dbReference type="ARBA" id="ARBA00023315"/>
    </source>
</evidence>
<keyword evidence="6" id="KW-0472">Membrane</keyword>
<gene>
    <name evidence="8" type="primary">Cni-acl-1</name>
    <name evidence="8" type="synonym">Cnig_chr_X.g22705</name>
    <name evidence="8" type="ORF">B9Z55_022705</name>
</gene>
<dbReference type="SUPFAM" id="SSF69593">
    <property type="entry name" value="Glycerol-3-phosphate (1)-acyltransferase"/>
    <property type="match status" value="1"/>
</dbReference>